<dbReference type="EMBL" id="SRHE01000071">
    <property type="protein sequence ID" value="TWW11024.1"/>
    <property type="molecule type" value="Genomic_DNA"/>
</dbReference>
<dbReference type="Gene3D" id="2.60.120.260">
    <property type="entry name" value="Galactose-binding domain-like"/>
    <property type="match status" value="1"/>
</dbReference>
<dbReference type="AlphaFoldDB" id="A0A5C6MDI2"/>
<name>A0A5C6MDI2_9PLAN</name>
<dbReference type="InterPro" id="IPR013830">
    <property type="entry name" value="SGNH_hydro"/>
</dbReference>
<dbReference type="PANTHER" id="PTHR34407">
    <property type="entry name" value="EXPRESSED PROTEIN"/>
    <property type="match status" value="1"/>
</dbReference>
<sequence length="514" mass="55854">MPGAELTEQETQKLQSLASRTGVDPVQISPIHHVRAGMPPTVIFHGDADSTVAIATVAAFEKRMTDAGNRCELRRFSGAPHGFFNLREGRGVNGERQREWHLRTLRQLDVFLTSLGWLTGEPTLPVVDNDNVHVRGHLQRALTKIAGQSEARVAFLGGSITEMEGYRPLVEKWLTERFPQTKFSFIRAGISSTCSNTGAFRFQRDVVAQGPVDLLLVEFAVNDDQDAHHDADGCVRGMEGILRQLWRHNPEAGAVMLHFVNPEMLATAQAGGMQLSAKQHEAVARHYGVSSIDLPAELADRIKDGTMSWESWGGTHPGPAGNRHTADLVIQVLQSALAAAGGDSAEQDDSKLPEPMLASSFSEGGFLPAESVRPGTGWHLGIPDWNALPGSKRERFLGESMYYSEQPGALLTLEFSGTAVGAYLLAGPDAGRLDVRLDGGEWQTLELYHSYSAGLHYPRTVMFASDLAAGRHVVDVRVSEEKHDMSRGHAARILQFVVNGAAVPAAKQGIPESL</sequence>
<evidence type="ECO:0000313" key="4">
    <source>
        <dbReference type="Proteomes" id="UP000321083"/>
    </source>
</evidence>
<dbReference type="Pfam" id="PF13472">
    <property type="entry name" value="Lipase_GDSL_2"/>
    <property type="match status" value="1"/>
</dbReference>
<accession>A0A5C6MDI2</accession>
<protein>
    <recommendedName>
        <fullName evidence="5">SGNH hydrolase-type esterase domain-containing protein</fullName>
    </recommendedName>
</protein>
<dbReference type="Proteomes" id="UP000321083">
    <property type="component" value="Unassembled WGS sequence"/>
</dbReference>
<evidence type="ECO:0000259" key="1">
    <source>
        <dbReference type="Pfam" id="PF01738"/>
    </source>
</evidence>
<evidence type="ECO:0008006" key="5">
    <source>
        <dbReference type="Google" id="ProtNLM"/>
    </source>
</evidence>
<dbReference type="PANTHER" id="PTHR34407:SF1">
    <property type="entry name" value="SGNH HYDROLASE-TYPE ESTERASE DOMAIN-CONTAINING PROTEIN"/>
    <property type="match status" value="1"/>
</dbReference>
<dbReference type="InterPro" id="IPR002925">
    <property type="entry name" value="Dienelactn_hydro"/>
</dbReference>
<dbReference type="Gene3D" id="3.40.50.1820">
    <property type="entry name" value="alpha/beta hydrolase"/>
    <property type="match status" value="1"/>
</dbReference>
<gene>
    <name evidence="3" type="ORF">E3A20_05650</name>
</gene>
<feature type="domain" description="Dienelactone hydrolase" evidence="1">
    <location>
        <begin position="30"/>
        <end position="104"/>
    </location>
</feature>
<proteinExistence type="predicted"/>
<evidence type="ECO:0000313" key="3">
    <source>
        <dbReference type="EMBL" id="TWW11024.1"/>
    </source>
</evidence>
<dbReference type="GO" id="GO:0016788">
    <property type="term" value="F:hydrolase activity, acting on ester bonds"/>
    <property type="evidence" value="ECO:0007669"/>
    <property type="project" value="UniProtKB-ARBA"/>
</dbReference>
<dbReference type="SUPFAM" id="SSF53474">
    <property type="entry name" value="alpha/beta-Hydrolases"/>
    <property type="match status" value="1"/>
</dbReference>
<evidence type="ECO:0000259" key="2">
    <source>
        <dbReference type="Pfam" id="PF13472"/>
    </source>
</evidence>
<dbReference type="SUPFAM" id="SSF52266">
    <property type="entry name" value="SGNH hydrolase"/>
    <property type="match status" value="1"/>
</dbReference>
<dbReference type="InterPro" id="IPR029058">
    <property type="entry name" value="AB_hydrolase_fold"/>
</dbReference>
<feature type="domain" description="SGNH hydrolase-type esterase" evidence="2">
    <location>
        <begin position="155"/>
        <end position="323"/>
    </location>
</feature>
<organism evidence="3 4">
    <name type="scientific">Planctomyces bekefii</name>
    <dbReference type="NCBI Taxonomy" id="1653850"/>
    <lineage>
        <taxon>Bacteria</taxon>
        <taxon>Pseudomonadati</taxon>
        <taxon>Planctomycetota</taxon>
        <taxon>Planctomycetia</taxon>
        <taxon>Planctomycetales</taxon>
        <taxon>Planctomycetaceae</taxon>
        <taxon>Planctomyces</taxon>
    </lineage>
</organism>
<dbReference type="Pfam" id="PF01738">
    <property type="entry name" value="DLH"/>
    <property type="match status" value="1"/>
</dbReference>
<reference evidence="3 4" key="2">
    <citation type="submission" date="2019-08" db="EMBL/GenBank/DDBJ databases">
        <authorList>
            <person name="Henke P."/>
        </authorList>
    </citation>
    <scope>NUCLEOTIDE SEQUENCE [LARGE SCALE GENOMIC DNA]</scope>
    <source>
        <strain evidence="3">Phe10_nw2017</strain>
    </source>
</reference>
<reference evidence="3 4" key="1">
    <citation type="submission" date="2019-08" db="EMBL/GenBank/DDBJ databases">
        <title>100 year-old enigma solved: identification of Planctomyces bekefii, the type genus and species of the phylum Planctomycetes.</title>
        <authorList>
            <person name="Svetlana D.N."/>
            <person name="Overmann J."/>
        </authorList>
    </citation>
    <scope>NUCLEOTIDE SEQUENCE [LARGE SCALE GENOMIC DNA]</scope>
    <source>
        <strain evidence="3">Phe10_nw2017</strain>
    </source>
</reference>
<comment type="caution">
    <text evidence="3">The sequence shown here is derived from an EMBL/GenBank/DDBJ whole genome shotgun (WGS) entry which is preliminary data.</text>
</comment>
<keyword evidence="4" id="KW-1185">Reference proteome</keyword>
<dbReference type="Gene3D" id="3.40.50.1110">
    <property type="entry name" value="SGNH hydrolase"/>
    <property type="match status" value="1"/>
</dbReference>
<dbReference type="InterPro" id="IPR036514">
    <property type="entry name" value="SGNH_hydro_sf"/>
</dbReference>